<feature type="transmembrane region" description="Helical" evidence="1">
    <location>
        <begin position="404"/>
        <end position="427"/>
    </location>
</feature>
<feature type="transmembrane region" description="Helical" evidence="1">
    <location>
        <begin position="237"/>
        <end position="258"/>
    </location>
</feature>
<keyword evidence="1" id="KW-0812">Transmembrane</keyword>
<protein>
    <submittedName>
        <fullName evidence="2">Uncharacterized protein</fullName>
    </submittedName>
</protein>
<feature type="transmembrane region" description="Helical" evidence="1">
    <location>
        <begin position="308"/>
        <end position="327"/>
    </location>
</feature>
<dbReference type="RefSeq" id="WP_188837390.1">
    <property type="nucleotide sequence ID" value="NZ_BMHI01000004.1"/>
</dbReference>
<feature type="transmembrane region" description="Helical" evidence="1">
    <location>
        <begin position="196"/>
        <end position="216"/>
    </location>
</feature>
<keyword evidence="1" id="KW-0472">Membrane</keyword>
<organism evidence="2 3">
    <name type="scientific">Flexivirga endophytica</name>
    <dbReference type="NCBI Taxonomy" id="1849103"/>
    <lineage>
        <taxon>Bacteria</taxon>
        <taxon>Bacillati</taxon>
        <taxon>Actinomycetota</taxon>
        <taxon>Actinomycetes</taxon>
        <taxon>Micrococcales</taxon>
        <taxon>Dermacoccaceae</taxon>
        <taxon>Flexivirga</taxon>
    </lineage>
</organism>
<feature type="transmembrane region" description="Helical" evidence="1">
    <location>
        <begin position="94"/>
        <end position="125"/>
    </location>
</feature>
<name>A0A916T6G9_9MICO</name>
<gene>
    <name evidence="2" type="ORF">GCM10011492_25140</name>
</gene>
<feature type="transmembrane region" description="Helical" evidence="1">
    <location>
        <begin position="12"/>
        <end position="33"/>
    </location>
</feature>
<evidence type="ECO:0000256" key="1">
    <source>
        <dbReference type="SAM" id="Phobius"/>
    </source>
</evidence>
<dbReference type="AlphaFoldDB" id="A0A916T6G9"/>
<keyword evidence="1" id="KW-1133">Transmembrane helix</keyword>
<dbReference type="Proteomes" id="UP000636793">
    <property type="component" value="Unassembled WGS sequence"/>
</dbReference>
<reference evidence="2" key="2">
    <citation type="submission" date="2020-09" db="EMBL/GenBank/DDBJ databases">
        <authorList>
            <person name="Sun Q."/>
            <person name="Zhou Y."/>
        </authorList>
    </citation>
    <scope>NUCLEOTIDE SEQUENCE</scope>
    <source>
        <strain evidence="2">CGMCC 1.15085</strain>
    </source>
</reference>
<feature type="transmembrane region" description="Helical" evidence="1">
    <location>
        <begin position="156"/>
        <end position="176"/>
    </location>
</feature>
<proteinExistence type="predicted"/>
<feature type="transmembrane region" description="Helical" evidence="1">
    <location>
        <begin position="365"/>
        <end position="383"/>
    </location>
</feature>
<feature type="transmembrane region" description="Helical" evidence="1">
    <location>
        <begin position="339"/>
        <end position="359"/>
    </location>
</feature>
<dbReference type="EMBL" id="BMHI01000004">
    <property type="protein sequence ID" value="GGB33495.1"/>
    <property type="molecule type" value="Genomic_DNA"/>
</dbReference>
<comment type="caution">
    <text evidence="2">The sequence shown here is derived from an EMBL/GenBank/DDBJ whole genome shotgun (WGS) entry which is preliminary data.</text>
</comment>
<sequence length="555" mass="59826">MQVNLLRRLRYVARLPVTWLVVVALVPIAVAYVRAVSHGWAPEGDDAVIADRMRAVLSWHPPLMGQRSTSILTEGANVPTHHLGPLEYYFGAPIAALFGFSGAGILLSVAIGNAIAAAGSIIVAFRLRALRTAIPVALAALLLEWSLGPEQLVRPLNVYVATLPMLLVLACAWALVDGDLSVLWLYAVSASFVAQSNLAFAPFVVGLTVALALLTLSRRLRHVRMSRLGHDRLRRAWQIASGVLFLVWLPSLLELVAYQPNNLQQLLKYRSQSTDVGASWPHALAYTLDRLSPLGFGRFHNTYRPAETGLAVVVGAVGALLLGLGAFAGSRRPRTAGSFACGVTLVAIPIEAWGLTHMAGFTVGYWLLPTLVIAAFGVAALLVRATELVPRRRLVTVLQRIPAVWRLGVSAVVAVVLAVLASVSAAAPSWGNESAARHASSVVTSYLRKHVQPSAPVAVQGSGIYSLSVDSAIGFQLGRQGFDTYYMLGWPVPEDTDKWHVDHAPPTHVSVVIAERTDGGKWSRERPDGAAQLDLGRFRDTDVRAWVKIPSIMAR</sequence>
<evidence type="ECO:0000313" key="2">
    <source>
        <dbReference type="EMBL" id="GGB33495.1"/>
    </source>
</evidence>
<evidence type="ECO:0000313" key="3">
    <source>
        <dbReference type="Proteomes" id="UP000636793"/>
    </source>
</evidence>
<keyword evidence="3" id="KW-1185">Reference proteome</keyword>
<reference evidence="2" key="1">
    <citation type="journal article" date="2014" name="Int. J. Syst. Evol. Microbiol.">
        <title>Complete genome sequence of Corynebacterium casei LMG S-19264T (=DSM 44701T), isolated from a smear-ripened cheese.</title>
        <authorList>
            <consortium name="US DOE Joint Genome Institute (JGI-PGF)"/>
            <person name="Walter F."/>
            <person name="Albersmeier A."/>
            <person name="Kalinowski J."/>
            <person name="Ruckert C."/>
        </authorList>
    </citation>
    <scope>NUCLEOTIDE SEQUENCE</scope>
    <source>
        <strain evidence="2">CGMCC 1.15085</strain>
    </source>
</reference>
<accession>A0A916T6G9</accession>